<feature type="region of interest" description="Disordered" evidence="1">
    <location>
        <begin position="274"/>
        <end position="351"/>
    </location>
</feature>
<dbReference type="STRING" id="6277.A0A498SQV8"/>
<dbReference type="Pfam" id="PF10245">
    <property type="entry name" value="MRP-S22"/>
    <property type="match status" value="1"/>
</dbReference>
<dbReference type="Proteomes" id="UP000276991">
    <property type="component" value="Unassembled WGS sequence"/>
</dbReference>
<evidence type="ECO:0008006" key="4">
    <source>
        <dbReference type="Google" id="ProtNLM"/>
    </source>
</evidence>
<sequence>MCCRAMAETQQAAGSNSIDVERLFTRNDIQSLLKRLTGLNLREKLFRSRQITQPQRAHYALMTDEAYQKTLESMEEIGTNFLQFVPVLEPRCSTPIVLANDPEIRGFDSSKYVFTDLSFGLGVQVRSVVVRETDGTLRSATPEERDRMTRVYKGHQYRPVFEPPLFKDPYLQIALDRDDHEYVLDWACHYYLPNDPAFIKNIIRLILFPFCSRTEDAANLVRLIKAIFTDEVWSRQMRDADDLEVLQQYAKENTNYEATICDLIKATKKKKDEIKKSNESEVGTGIKSGKERTSTIDKESFASPEGPLGEMAKEYDVHVVRGSSEAMEQMQKLDGKSRKGKRRQDKKDNKK</sequence>
<accession>A0A498SQV8</accession>
<dbReference type="OrthoDB" id="497541at2759"/>
<evidence type="ECO:0000313" key="3">
    <source>
        <dbReference type="Proteomes" id="UP000276991"/>
    </source>
</evidence>
<dbReference type="AlphaFoldDB" id="A0A498SQV8"/>
<dbReference type="PANTHER" id="PTHR13071">
    <property type="entry name" value="MITOCHONDRIAL 28S RIBOSOMAL PROTEIN S22"/>
    <property type="match status" value="1"/>
</dbReference>
<protein>
    <recommendedName>
        <fullName evidence="4">28S ribosomal protein S22, mitochondrial</fullName>
    </recommendedName>
</protein>
<name>A0A498SQV8_ACAVI</name>
<evidence type="ECO:0000256" key="1">
    <source>
        <dbReference type="SAM" id="MobiDB-lite"/>
    </source>
</evidence>
<proteinExistence type="predicted"/>
<dbReference type="GO" id="GO:0005763">
    <property type="term" value="C:mitochondrial small ribosomal subunit"/>
    <property type="evidence" value="ECO:0007669"/>
    <property type="project" value="TreeGrafter"/>
</dbReference>
<dbReference type="EMBL" id="UPTC01001279">
    <property type="protein sequence ID" value="VBB31552.1"/>
    <property type="molecule type" value="Genomic_DNA"/>
</dbReference>
<dbReference type="GO" id="GO:0003735">
    <property type="term" value="F:structural constituent of ribosome"/>
    <property type="evidence" value="ECO:0007669"/>
    <property type="project" value="TreeGrafter"/>
</dbReference>
<feature type="compositionally biased region" description="Basic and acidic residues" evidence="1">
    <location>
        <begin position="288"/>
        <end position="300"/>
    </location>
</feature>
<dbReference type="InterPro" id="IPR019374">
    <property type="entry name" value="Ribosomal_mS22"/>
</dbReference>
<gene>
    <name evidence="2" type="ORF">NAV_LOCUS6343</name>
</gene>
<reference evidence="2 3" key="1">
    <citation type="submission" date="2018-08" db="EMBL/GenBank/DDBJ databases">
        <authorList>
            <person name="Laetsch R D."/>
            <person name="Stevens L."/>
            <person name="Kumar S."/>
            <person name="Blaxter L. M."/>
        </authorList>
    </citation>
    <scope>NUCLEOTIDE SEQUENCE [LARGE SCALE GENOMIC DNA]</scope>
</reference>
<dbReference type="PANTHER" id="PTHR13071:SF4">
    <property type="entry name" value="SMALL RIBOSOMAL SUBUNIT PROTEIN MS22"/>
    <property type="match status" value="1"/>
</dbReference>
<organism evidence="2 3">
    <name type="scientific">Acanthocheilonema viteae</name>
    <name type="common">Filarial nematode worm</name>
    <name type="synonym">Dipetalonema viteae</name>
    <dbReference type="NCBI Taxonomy" id="6277"/>
    <lineage>
        <taxon>Eukaryota</taxon>
        <taxon>Metazoa</taxon>
        <taxon>Ecdysozoa</taxon>
        <taxon>Nematoda</taxon>
        <taxon>Chromadorea</taxon>
        <taxon>Rhabditida</taxon>
        <taxon>Spirurina</taxon>
        <taxon>Spiruromorpha</taxon>
        <taxon>Filarioidea</taxon>
        <taxon>Onchocercidae</taxon>
        <taxon>Acanthocheilonema</taxon>
    </lineage>
</organism>
<keyword evidence="3" id="KW-1185">Reference proteome</keyword>
<evidence type="ECO:0000313" key="2">
    <source>
        <dbReference type="EMBL" id="VBB31552.1"/>
    </source>
</evidence>